<keyword evidence="1" id="KW-0472">Membrane</keyword>
<name>X0XQF9_9ZZZZ</name>
<keyword evidence="1" id="KW-0812">Transmembrane</keyword>
<sequence>MSETVRVALVTGGLVLASAVLTQLLAWGLERGRRT</sequence>
<feature type="non-terminal residue" evidence="2">
    <location>
        <position position="35"/>
    </location>
</feature>
<evidence type="ECO:0000313" key="2">
    <source>
        <dbReference type="EMBL" id="GAG38898.1"/>
    </source>
</evidence>
<gene>
    <name evidence="2" type="ORF">S01H1_74691</name>
</gene>
<evidence type="ECO:0000256" key="1">
    <source>
        <dbReference type="SAM" id="Phobius"/>
    </source>
</evidence>
<keyword evidence="1" id="KW-1133">Transmembrane helix</keyword>
<accession>X0XQF9</accession>
<proteinExistence type="predicted"/>
<dbReference type="EMBL" id="BARS01049985">
    <property type="protein sequence ID" value="GAG38898.1"/>
    <property type="molecule type" value="Genomic_DNA"/>
</dbReference>
<feature type="transmembrane region" description="Helical" evidence="1">
    <location>
        <begin position="6"/>
        <end position="29"/>
    </location>
</feature>
<comment type="caution">
    <text evidence="2">The sequence shown here is derived from an EMBL/GenBank/DDBJ whole genome shotgun (WGS) entry which is preliminary data.</text>
</comment>
<organism evidence="2">
    <name type="scientific">marine sediment metagenome</name>
    <dbReference type="NCBI Taxonomy" id="412755"/>
    <lineage>
        <taxon>unclassified sequences</taxon>
        <taxon>metagenomes</taxon>
        <taxon>ecological metagenomes</taxon>
    </lineage>
</organism>
<reference evidence="2" key="1">
    <citation type="journal article" date="2014" name="Front. Microbiol.">
        <title>High frequency of phylogenetically diverse reductive dehalogenase-homologous genes in deep subseafloor sedimentary metagenomes.</title>
        <authorList>
            <person name="Kawai M."/>
            <person name="Futagami T."/>
            <person name="Toyoda A."/>
            <person name="Takaki Y."/>
            <person name="Nishi S."/>
            <person name="Hori S."/>
            <person name="Arai W."/>
            <person name="Tsubouchi T."/>
            <person name="Morono Y."/>
            <person name="Uchiyama I."/>
            <person name="Ito T."/>
            <person name="Fujiyama A."/>
            <person name="Inagaki F."/>
            <person name="Takami H."/>
        </authorList>
    </citation>
    <scope>NUCLEOTIDE SEQUENCE</scope>
    <source>
        <strain evidence="2">Expedition CK06-06</strain>
    </source>
</reference>
<dbReference type="AlphaFoldDB" id="X0XQF9"/>
<protein>
    <submittedName>
        <fullName evidence="2">Uncharacterized protein</fullName>
    </submittedName>
</protein>